<keyword evidence="4" id="KW-0804">Transcription</keyword>
<dbReference type="InterPro" id="IPR058163">
    <property type="entry name" value="LysR-type_TF_proteobact-type"/>
</dbReference>
<dbReference type="GO" id="GO:0006351">
    <property type="term" value="P:DNA-templated transcription"/>
    <property type="evidence" value="ECO:0007669"/>
    <property type="project" value="TreeGrafter"/>
</dbReference>
<dbReference type="SUPFAM" id="SSF46785">
    <property type="entry name" value="Winged helix' DNA-binding domain"/>
    <property type="match status" value="1"/>
</dbReference>
<keyword evidence="7" id="KW-1185">Reference proteome</keyword>
<evidence type="ECO:0000256" key="2">
    <source>
        <dbReference type="ARBA" id="ARBA00023015"/>
    </source>
</evidence>
<accession>A0A369UQQ6</accession>
<dbReference type="InterPro" id="IPR000847">
    <property type="entry name" value="LysR_HTH_N"/>
</dbReference>
<dbReference type="InterPro" id="IPR036390">
    <property type="entry name" value="WH_DNA-bd_sf"/>
</dbReference>
<dbReference type="CDD" id="cd08472">
    <property type="entry name" value="PBP2_CrgA_like_3"/>
    <property type="match status" value="1"/>
</dbReference>
<name>A0A369UQQ6_9GAMM</name>
<dbReference type="InterPro" id="IPR036388">
    <property type="entry name" value="WH-like_DNA-bd_sf"/>
</dbReference>
<comment type="caution">
    <text evidence="6">The sequence shown here is derived from an EMBL/GenBank/DDBJ whole genome shotgun (WGS) entry which is preliminary data.</text>
</comment>
<dbReference type="Gene3D" id="1.10.10.10">
    <property type="entry name" value="Winged helix-like DNA-binding domain superfamily/Winged helix DNA-binding domain"/>
    <property type="match status" value="1"/>
</dbReference>
<evidence type="ECO:0000256" key="4">
    <source>
        <dbReference type="ARBA" id="ARBA00023163"/>
    </source>
</evidence>
<dbReference type="Pfam" id="PF00126">
    <property type="entry name" value="HTH_1"/>
    <property type="match status" value="1"/>
</dbReference>
<gene>
    <name evidence="6" type="ORF">DVJ77_09715</name>
</gene>
<dbReference type="PANTHER" id="PTHR30537:SF17">
    <property type="entry name" value="LYSR-FAMILY REGULATORY PROTEIN"/>
    <property type="match status" value="1"/>
</dbReference>
<reference evidence="6 7" key="1">
    <citation type="submission" date="2018-07" db="EMBL/GenBank/DDBJ databases">
        <title>Dyella tabacisoli L4-6T, whole genome shotgun sequence.</title>
        <authorList>
            <person name="Zhou X.-K."/>
            <person name="Li W.-J."/>
            <person name="Duan Y.-Q."/>
        </authorList>
    </citation>
    <scope>NUCLEOTIDE SEQUENCE [LARGE SCALE GENOMIC DNA]</scope>
    <source>
        <strain evidence="6 7">L4-6</strain>
    </source>
</reference>
<dbReference type="PROSITE" id="PS50931">
    <property type="entry name" value="HTH_LYSR"/>
    <property type="match status" value="1"/>
</dbReference>
<evidence type="ECO:0000256" key="1">
    <source>
        <dbReference type="ARBA" id="ARBA00009437"/>
    </source>
</evidence>
<evidence type="ECO:0000313" key="6">
    <source>
        <dbReference type="EMBL" id="RDD82068.1"/>
    </source>
</evidence>
<dbReference type="Proteomes" id="UP000253782">
    <property type="component" value="Unassembled WGS sequence"/>
</dbReference>
<dbReference type="FunFam" id="1.10.10.10:FF:000001">
    <property type="entry name" value="LysR family transcriptional regulator"/>
    <property type="match status" value="1"/>
</dbReference>
<protein>
    <submittedName>
        <fullName evidence="6">LysR family transcriptional regulator</fullName>
    </submittedName>
</protein>
<dbReference type="PANTHER" id="PTHR30537">
    <property type="entry name" value="HTH-TYPE TRANSCRIPTIONAL REGULATOR"/>
    <property type="match status" value="1"/>
</dbReference>
<keyword evidence="2" id="KW-0805">Transcription regulation</keyword>
<dbReference type="Pfam" id="PF03466">
    <property type="entry name" value="LysR_substrate"/>
    <property type="match status" value="1"/>
</dbReference>
<comment type="similarity">
    <text evidence="1">Belongs to the LysR transcriptional regulatory family.</text>
</comment>
<dbReference type="GO" id="GO:0043565">
    <property type="term" value="F:sequence-specific DNA binding"/>
    <property type="evidence" value="ECO:0007669"/>
    <property type="project" value="TreeGrafter"/>
</dbReference>
<dbReference type="OrthoDB" id="9810065at2"/>
<sequence>MDQLLAIRAFARVVEAGNFTKAADSLQLPKATVSKLVQTLEAHLGVQLLQRTTRRIAITPDGGAYYEKSARVLKELEDIDASFSAAHARPRGHLRVDLGSSVANRLLVPALPDFLARYPDIRIDLGVSDRHVDLIGDNVDCVIRGGALTDPGLVARTIARASWITCASPGYIERHGKPKHPHDLEKTHRVVNYLSALTGRPLPMHFERNGQRLQIIARHAVGINESNAHYAAGLAGLGVIQTFAFIARDAVARGDLVEVLPRWRPRPYPLHLVYPPNRHLSQRLRVFIDWLADRFETQLEPKSPKRSSPA</sequence>
<evidence type="ECO:0000256" key="3">
    <source>
        <dbReference type="ARBA" id="ARBA00023125"/>
    </source>
</evidence>
<organism evidence="6 7">
    <name type="scientific">Dyella tabacisoli</name>
    <dbReference type="NCBI Taxonomy" id="2282381"/>
    <lineage>
        <taxon>Bacteria</taxon>
        <taxon>Pseudomonadati</taxon>
        <taxon>Pseudomonadota</taxon>
        <taxon>Gammaproteobacteria</taxon>
        <taxon>Lysobacterales</taxon>
        <taxon>Rhodanobacteraceae</taxon>
        <taxon>Dyella</taxon>
    </lineage>
</organism>
<dbReference type="EMBL" id="QQAH01000008">
    <property type="protein sequence ID" value="RDD82068.1"/>
    <property type="molecule type" value="Genomic_DNA"/>
</dbReference>
<dbReference type="RefSeq" id="WP_114845330.1">
    <property type="nucleotide sequence ID" value="NZ_JBHSPE010000008.1"/>
</dbReference>
<evidence type="ECO:0000313" key="7">
    <source>
        <dbReference type="Proteomes" id="UP000253782"/>
    </source>
</evidence>
<dbReference type="Gene3D" id="3.40.190.10">
    <property type="entry name" value="Periplasmic binding protein-like II"/>
    <property type="match status" value="2"/>
</dbReference>
<dbReference type="GO" id="GO:0003700">
    <property type="term" value="F:DNA-binding transcription factor activity"/>
    <property type="evidence" value="ECO:0007669"/>
    <property type="project" value="InterPro"/>
</dbReference>
<feature type="domain" description="HTH lysR-type" evidence="5">
    <location>
        <begin position="1"/>
        <end position="59"/>
    </location>
</feature>
<evidence type="ECO:0000259" key="5">
    <source>
        <dbReference type="PROSITE" id="PS50931"/>
    </source>
</evidence>
<keyword evidence="3" id="KW-0238">DNA-binding</keyword>
<dbReference type="SUPFAM" id="SSF53850">
    <property type="entry name" value="Periplasmic binding protein-like II"/>
    <property type="match status" value="1"/>
</dbReference>
<dbReference type="AlphaFoldDB" id="A0A369UQQ6"/>
<dbReference type="InterPro" id="IPR005119">
    <property type="entry name" value="LysR_subst-bd"/>
</dbReference>
<proteinExistence type="inferred from homology"/>